<reference evidence="1" key="1">
    <citation type="journal article" date="2020" name="Mol. Plant Microbe Interact.">
        <title>Genome Sequence of the Biocontrol Agent Coniothyrium minitans strain Conio (IMI 134523).</title>
        <authorList>
            <person name="Patel D."/>
            <person name="Shittu T.A."/>
            <person name="Baroncelli R."/>
            <person name="Muthumeenakshi S."/>
            <person name="Osborne T.H."/>
            <person name="Janganan T.K."/>
            <person name="Sreenivasaprasad S."/>
        </authorList>
    </citation>
    <scope>NUCLEOTIDE SEQUENCE</scope>
    <source>
        <strain evidence="1">Conio</strain>
    </source>
</reference>
<proteinExistence type="predicted"/>
<dbReference type="EMBL" id="WJXW01000008">
    <property type="protein sequence ID" value="KAF9733852.1"/>
    <property type="molecule type" value="Genomic_DNA"/>
</dbReference>
<dbReference type="SUPFAM" id="SSF81301">
    <property type="entry name" value="Nucleotidyltransferase"/>
    <property type="match status" value="1"/>
</dbReference>
<evidence type="ECO:0000313" key="1">
    <source>
        <dbReference type="EMBL" id="KAF9733852.1"/>
    </source>
</evidence>
<dbReference type="OrthoDB" id="10066232at2759"/>
<protein>
    <submittedName>
        <fullName evidence="1">Uncharacterized protein</fullName>
    </submittedName>
</protein>
<keyword evidence="2" id="KW-1185">Reference proteome</keyword>
<evidence type="ECO:0000313" key="2">
    <source>
        <dbReference type="Proteomes" id="UP000756921"/>
    </source>
</evidence>
<organism evidence="1 2">
    <name type="scientific">Paraphaeosphaeria minitans</name>
    <dbReference type="NCBI Taxonomy" id="565426"/>
    <lineage>
        <taxon>Eukaryota</taxon>
        <taxon>Fungi</taxon>
        <taxon>Dikarya</taxon>
        <taxon>Ascomycota</taxon>
        <taxon>Pezizomycotina</taxon>
        <taxon>Dothideomycetes</taxon>
        <taxon>Pleosporomycetidae</taxon>
        <taxon>Pleosporales</taxon>
        <taxon>Massarineae</taxon>
        <taxon>Didymosphaeriaceae</taxon>
        <taxon>Paraphaeosphaeria</taxon>
    </lineage>
</organism>
<gene>
    <name evidence="1" type="ORF">PMIN01_08195</name>
</gene>
<comment type="caution">
    <text evidence="1">The sequence shown here is derived from an EMBL/GenBank/DDBJ whole genome shotgun (WGS) entry which is preliminary data.</text>
</comment>
<sequence length="233" mass="26085">MAEVYDTTRFGQLYYASRQPSSDQLGLAATHVTAWLNHYKLPNAIIGGWAVFLRGGKRQTLDVDLTVATTMPYLKSILLLDRRICFPLTHGSTSVQIFVWVGRSFDTSAPNTPDYAVSMDLVLSGNLDIPASLHGACENITPVVNTPHGGSAMVLNVFYQLYAKFSAFSRRGTTSDNDFNDLVFLLNKHANELPSLRQSLNIDQRRSFLQTYSQKYVGYNESITYMKRLLGLE</sequence>
<dbReference type="AlphaFoldDB" id="A0A9P6KP93"/>
<accession>A0A9P6KP93</accession>
<name>A0A9P6KP93_9PLEO</name>
<dbReference type="Proteomes" id="UP000756921">
    <property type="component" value="Unassembled WGS sequence"/>
</dbReference>
<dbReference type="InterPro" id="IPR043519">
    <property type="entry name" value="NT_sf"/>
</dbReference>